<evidence type="ECO:0008006" key="4">
    <source>
        <dbReference type="Google" id="ProtNLM"/>
    </source>
</evidence>
<evidence type="ECO:0000256" key="1">
    <source>
        <dbReference type="SAM" id="Phobius"/>
    </source>
</evidence>
<keyword evidence="1" id="KW-1133">Transmembrane helix</keyword>
<feature type="transmembrane region" description="Helical" evidence="1">
    <location>
        <begin position="131"/>
        <end position="154"/>
    </location>
</feature>
<reference evidence="3" key="1">
    <citation type="submission" date="2018-02" db="EMBL/GenBank/DDBJ databases">
        <title>Draft genome sequencing of Rhodococcus opacus KU647198.</title>
        <authorList>
            <person name="Zheng B.-X."/>
        </authorList>
    </citation>
    <scope>NUCLEOTIDE SEQUENCE [LARGE SCALE GENOMIC DNA]</scope>
    <source>
        <strain evidence="3">04-OD7</strain>
    </source>
</reference>
<evidence type="ECO:0000313" key="2">
    <source>
        <dbReference type="EMBL" id="PQP16373.1"/>
    </source>
</evidence>
<feature type="transmembrane region" description="Helical" evidence="1">
    <location>
        <begin position="54"/>
        <end position="77"/>
    </location>
</feature>
<accession>A0A2S8INP6</accession>
<feature type="transmembrane region" description="Helical" evidence="1">
    <location>
        <begin position="192"/>
        <end position="213"/>
    </location>
</feature>
<gene>
    <name evidence="2" type="ORF">C5613_36400</name>
</gene>
<keyword evidence="1" id="KW-0472">Membrane</keyword>
<dbReference type="RefSeq" id="WP_105422078.1">
    <property type="nucleotide sequence ID" value="NZ_PUIO01000064.1"/>
</dbReference>
<feature type="transmembrane region" description="Helical" evidence="1">
    <location>
        <begin position="166"/>
        <end position="186"/>
    </location>
</feature>
<protein>
    <recommendedName>
        <fullName evidence="4">DUF4386 domain-containing protein</fullName>
    </recommendedName>
</protein>
<dbReference type="Proteomes" id="UP000239290">
    <property type="component" value="Unassembled WGS sequence"/>
</dbReference>
<dbReference type="EMBL" id="PUIO01000064">
    <property type="protein sequence ID" value="PQP16373.1"/>
    <property type="molecule type" value="Genomic_DNA"/>
</dbReference>
<evidence type="ECO:0000313" key="3">
    <source>
        <dbReference type="Proteomes" id="UP000239290"/>
    </source>
</evidence>
<dbReference type="AlphaFoldDB" id="A0A2S8INP6"/>
<feature type="transmembrane region" description="Helical" evidence="1">
    <location>
        <begin position="12"/>
        <end position="34"/>
    </location>
</feature>
<feature type="transmembrane region" description="Helical" evidence="1">
    <location>
        <begin position="89"/>
        <end position="111"/>
    </location>
</feature>
<sequence length="246" mass="27145">MNGIKHSKVCIFSLSVAMTSLTVAFILCGILPPQSPANSAQTVAEWYASHNTRIQIGAIIGSIGAIFYAPFAAAMAWEVKRISGNSEAAYLQVILGVIATWGFVSPWTTFMSTSFRPDRPAEITHALYDSAWLPLYTVSASFGLQFAFLAWAMLNDKNRTMTYPRWFAYYTVFTGLSQMLGIFVVLTKTGPFAWNGLIAFWIPLVIFGVWTNFMMKYMTARLKSPAAEEEDPSVDGVANSMYGSTS</sequence>
<organism evidence="2 3">
    <name type="scientific">Rhodococcus opacus</name>
    <name type="common">Nocardia opaca</name>
    <dbReference type="NCBI Taxonomy" id="37919"/>
    <lineage>
        <taxon>Bacteria</taxon>
        <taxon>Bacillati</taxon>
        <taxon>Actinomycetota</taxon>
        <taxon>Actinomycetes</taxon>
        <taxon>Mycobacteriales</taxon>
        <taxon>Nocardiaceae</taxon>
        <taxon>Rhodococcus</taxon>
    </lineage>
</organism>
<proteinExistence type="predicted"/>
<name>A0A2S8INP6_RHOOP</name>
<comment type="caution">
    <text evidence="2">The sequence shown here is derived from an EMBL/GenBank/DDBJ whole genome shotgun (WGS) entry which is preliminary data.</text>
</comment>
<keyword evidence="1" id="KW-0812">Transmembrane</keyword>